<keyword evidence="1" id="KW-0812">Transmembrane</keyword>
<dbReference type="Proteomes" id="UP000789423">
    <property type="component" value="Unassembled WGS sequence"/>
</dbReference>
<gene>
    <name evidence="3" type="ORF">BACCIP111899_03699</name>
</gene>
<dbReference type="RefSeq" id="WP_230576418.1">
    <property type="nucleotide sequence ID" value="NZ_CAKJTI010000028.1"/>
</dbReference>
<dbReference type="Pfam" id="PF13273">
    <property type="entry name" value="DUF4064"/>
    <property type="match status" value="1"/>
</dbReference>
<dbReference type="EMBL" id="CAKJTI010000028">
    <property type="protein sequence ID" value="CAG9614469.1"/>
    <property type="molecule type" value="Genomic_DNA"/>
</dbReference>
<feature type="transmembrane region" description="Helical" evidence="1">
    <location>
        <begin position="63"/>
        <end position="81"/>
    </location>
</feature>
<feature type="domain" description="DUF4064" evidence="2">
    <location>
        <begin position="2"/>
        <end position="103"/>
    </location>
</feature>
<dbReference type="InterPro" id="IPR025273">
    <property type="entry name" value="DUF4064"/>
</dbReference>
<keyword evidence="4" id="KW-1185">Reference proteome</keyword>
<feature type="transmembrane region" description="Helical" evidence="1">
    <location>
        <begin position="93"/>
        <end position="124"/>
    </location>
</feature>
<feature type="transmembrane region" description="Helical" evidence="1">
    <location>
        <begin position="7"/>
        <end position="30"/>
    </location>
</feature>
<evidence type="ECO:0000256" key="1">
    <source>
        <dbReference type="SAM" id="Phobius"/>
    </source>
</evidence>
<evidence type="ECO:0000313" key="3">
    <source>
        <dbReference type="EMBL" id="CAG9614469.1"/>
    </source>
</evidence>
<evidence type="ECO:0000313" key="4">
    <source>
        <dbReference type="Proteomes" id="UP000789423"/>
    </source>
</evidence>
<name>A0ABM8YF86_9BACI</name>
<evidence type="ECO:0000259" key="2">
    <source>
        <dbReference type="Pfam" id="PF13273"/>
    </source>
</evidence>
<proteinExistence type="predicted"/>
<keyword evidence="1" id="KW-0472">Membrane</keyword>
<organism evidence="3 4">
    <name type="scientific">Bacillus rhizoplanae</name>
    <dbReference type="NCBI Taxonomy" id="2880966"/>
    <lineage>
        <taxon>Bacteria</taxon>
        <taxon>Bacillati</taxon>
        <taxon>Bacillota</taxon>
        <taxon>Bacilli</taxon>
        <taxon>Bacillales</taxon>
        <taxon>Bacillaceae</taxon>
        <taxon>Bacillus</taxon>
    </lineage>
</organism>
<comment type="caution">
    <text evidence="3">The sequence shown here is derived from an EMBL/GenBank/DDBJ whole genome shotgun (WGS) entry which is preliminary data.</text>
</comment>
<protein>
    <recommendedName>
        <fullName evidence="2">DUF4064 domain-containing protein</fullName>
    </recommendedName>
</protein>
<keyword evidence="1" id="KW-1133">Transmembrane helix</keyword>
<reference evidence="3 4" key="1">
    <citation type="submission" date="2021-10" db="EMBL/GenBank/DDBJ databases">
        <authorList>
            <person name="Criscuolo A."/>
        </authorList>
    </citation>
    <scope>NUCLEOTIDE SEQUENCE [LARGE SCALE GENOMIC DNA]</scope>
    <source>
        <strain evidence="4">CIP 111899</strain>
    </source>
</reference>
<sequence length="133" mass="14173">MKRTVEIVLSVLGVIVSLVMAGTGVVFLYLKNNEAFLRYLDTGWSESQNAYTLDQLSQAGTMFILPGIIGIALGASAAMLLKGNRSPKLAGWGLIIVSVVIFIISLFGSIPAMFFIVAGIVALVKKPKGNAER</sequence>
<accession>A0ABM8YF86</accession>